<proteinExistence type="predicted"/>
<dbReference type="InterPro" id="IPR058532">
    <property type="entry name" value="YjbR/MT2646/Rv2570-like"/>
</dbReference>
<organism evidence="1 2">
    <name type="scientific">Actinopolymorpha rutila</name>
    <dbReference type="NCBI Taxonomy" id="446787"/>
    <lineage>
        <taxon>Bacteria</taxon>
        <taxon>Bacillati</taxon>
        <taxon>Actinomycetota</taxon>
        <taxon>Actinomycetes</taxon>
        <taxon>Propionibacteriales</taxon>
        <taxon>Actinopolymorphaceae</taxon>
        <taxon>Actinopolymorpha</taxon>
    </lineage>
</organism>
<dbReference type="Pfam" id="PF04237">
    <property type="entry name" value="YjbR"/>
    <property type="match status" value="1"/>
</dbReference>
<dbReference type="SUPFAM" id="SSF142906">
    <property type="entry name" value="YjbR-like"/>
    <property type="match status" value="1"/>
</dbReference>
<name>A0A852ZI83_9ACTN</name>
<reference evidence="1 2" key="1">
    <citation type="submission" date="2020-07" db="EMBL/GenBank/DDBJ databases">
        <title>Sequencing the genomes of 1000 actinobacteria strains.</title>
        <authorList>
            <person name="Klenk H.-P."/>
        </authorList>
    </citation>
    <scope>NUCLEOTIDE SEQUENCE [LARGE SCALE GENOMIC DNA]</scope>
    <source>
        <strain evidence="1 2">DSM 18448</strain>
    </source>
</reference>
<accession>A0A852ZI83</accession>
<keyword evidence="2" id="KW-1185">Reference proteome</keyword>
<dbReference type="InterPro" id="IPR038056">
    <property type="entry name" value="YjbR-like_sf"/>
</dbReference>
<protein>
    <recommendedName>
        <fullName evidence="3">YjbR protein</fullName>
    </recommendedName>
</protein>
<gene>
    <name evidence="1" type="ORF">F4554_000654</name>
</gene>
<comment type="caution">
    <text evidence="1">The sequence shown here is derived from an EMBL/GenBank/DDBJ whole genome shotgun (WGS) entry which is preliminary data.</text>
</comment>
<sequence>MADQDDVRRIALALPDTSEGEDHFGFSVRNKGKDRGFAWVWMERVHPKKARVPQPEVLAVRVANEGEKQALLASDSEKFFTEPHYNGYPAVLVRLANVPVDELEELLTDAWRCQAPRQLVKEFDVARP</sequence>
<dbReference type="EMBL" id="JACBZH010000001">
    <property type="protein sequence ID" value="NYH88016.1"/>
    <property type="molecule type" value="Genomic_DNA"/>
</dbReference>
<dbReference type="RefSeq" id="WP_179785987.1">
    <property type="nucleotide sequence ID" value="NZ_BAAARR010000004.1"/>
</dbReference>
<evidence type="ECO:0000313" key="2">
    <source>
        <dbReference type="Proteomes" id="UP000579605"/>
    </source>
</evidence>
<dbReference type="Gene3D" id="3.90.1150.30">
    <property type="match status" value="1"/>
</dbReference>
<dbReference type="Proteomes" id="UP000579605">
    <property type="component" value="Unassembled WGS sequence"/>
</dbReference>
<evidence type="ECO:0008006" key="3">
    <source>
        <dbReference type="Google" id="ProtNLM"/>
    </source>
</evidence>
<evidence type="ECO:0000313" key="1">
    <source>
        <dbReference type="EMBL" id="NYH88016.1"/>
    </source>
</evidence>
<dbReference type="AlphaFoldDB" id="A0A852ZI83"/>